<evidence type="ECO:0000256" key="5">
    <source>
        <dbReference type="ARBA" id="ARBA00022691"/>
    </source>
</evidence>
<dbReference type="STRING" id="1838285.SCAL_000841"/>
<gene>
    <name evidence="10" type="ORF">SCAL_000841</name>
</gene>
<evidence type="ECO:0000259" key="9">
    <source>
        <dbReference type="Pfam" id="PF01555"/>
    </source>
</evidence>
<evidence type="ECO:0000256" key="6">
    <source>
        <dbReference type="ARBA" id="ARBA00022747"/>
    </source>
</evidence>
<evidence type="ECO:0000256" key="7">
    <source>
        <dbReference type="ARBA" id="ARBA00023125"/>
    </source>
</evidence>
<dbReference type="PROSITE" id="PS00093">
    <property type="entry name" value="N4_MTASE"/>
    <property type="match status" value="1"/>
</dbReference>
<comment type="catalytic activity">
    <reaction evidence="8">
        <text>a 2'-deoxycytidine in DNA + S-adenosyl-L-methionine = an N(4)-methyl-2'-deoxycytidine in DNA + S-adenosyl-L-homocysteine + H(+)</text>
        <dbReference type="Rhea" id="RHEA:16857"/>
        <dbReference type="Rhea" id="RHEA-COMP:11369"/>
        <dbReference type="Rhea" id="RHEA-COMP:13674"/>
        <dbReference type="ChEBI" id="CHEBI:15378"/>
        <dbReference type="ChEBI" id="CHEBI:57856"/>
        <dbReference type="ChEBI" id="CHEBI:59789"/>
        <dbReference type="ChEBI" id="CHEBI:85452"/>
        <dbReference type="ChEBI" id="CHEBI:137933"/>
        <dbReference type="EC" id="2.1.1.113"/>
    </reaction>
</comment>
<dbReference type="Proteomes" id="UP000186940">
    <property type="component" value="Unassembled WGS sequence"/>
</dbReference>
<dbReference type="InterPro" id="IPR029063">
    <property type="entry name" value="SAM-dependent_MTases_sf"/>
</dbReference>
<dbReference type="GO" id="GO:0009307">
    <property type="term" value="P:DNA restriction-modification system"/>
    <property type="evidence" value="ECO:0007669"/>
    <property type="project" value="UniProtKB-KW"/>
</dbReference>
<dbReference type="EC" id="2.1.1.113" evidence="2"/>
<comment type="caution">
    <text evidence="10">The sequence shown here is derived from an EMBL/GenBank/DDBJ whole genome shotgun (WGS) entry which is preliminary data.</text>
</comment>
<keyword evidence="11" id="KW-1185">Reference proteome</keyword>
<dbReference type="SUPFAM" id="SSF53335">
    <property type="entry name" value="S-adenosyl-L-methionine-dependent methyltransferases"/>
    <property type="match status" value="1"/>
</dbReference>
<dbReference type="InterPro" id="IPR017985">
    <property type="entry name" value="MeTrfase_CN4_CS"/>
</dbReference>
<feature type="domain" description="DNA methylase N-4/N-6" evidence="9">
    <location>
        <begin position="84"/>
        <end position="166"/>
    </location>
</feature>
<dbReference type="InterPro" id="IPR002941">
    <property type="entry name" value="DNA_methylase_N4/N6"/>
</dbReference>
<proteinExistence type="inferred from homology"/>
<evidence type="ECO:0000313" key="11">
    <source>
        <dbReference type="Proteomes" id="UP000186940"/>
    </source>
</evidence>
<comment type="similarity">
    <text evidence="1">Belongs to the N(4)/N(6)-methyltransferase family. N(4) subfamily.</text>
</comment>
<dbReference type="PANTHER" id="PTHR13370:SF3">
    <property type="entry name" value="TRNA (GUANINE(10)-N2)-METHYLTRANSFERASE HOMOLOG"/>
    <property type="match status" value="1"/>
</dbReference>
<organism evidence="10 11">
    <name type="scientific">Candidatus Syntropharchaeum caldarium</name>
    <dbReference type="NCBI Taxonomy" id="1838285"/>
    <lineage>
        <taxon>Archaea</taxon>
        <taxon>Methanobacteriati</taxon>
        <taxon>Methanobacteriota</taxon>
        <taxon>Stenosarchaea group</taxon>
        <taxon>Methanomicrobia</taxon>
        <taxon>Methanosarcinales</taxon>
        <taxon>ANME-2 cluster</taxon>
        <taxon>Candidatus Syntropharchaeum</taxon>
    </lineage>
</organism>
<dbReference type="GO" id="GO:0032259">
    <property type="term" value="P:methylation"/>
    <property type="evidence" value="ECO:0007669"/>
    <property type="project" value="UniProtKB-KW"/>
</dbReference>
<dbReference type="GO" id="GO:0003677">
    <property type="term" value="F:DNA binding"/>
    <property type="evidence" value="ECO:0007669"/>
    <property type="project" value="UniProtKB-KW"/>
</dbReference>
<keyword evidence="6" id="KW-0680">Restriction system</keyword>
<dbReference type="GO" id="GO:0015667">
    <property type="term" value="F:site-specific DNA-methyltransferase (cytosine-N4-specific) activity"/>
    <property type="evidence" value="ECO:0007669"/>
    <property type="project" value="UniProtKB-EC"/>
</dbReference>
<dbReference type="GO" id="GO:0005737">
    <property type="term" value="C:cytoplasm"/>
    <property type="evidence" value="ECO:0007669"/>
    <property type="project" value="TreeGrafter"/>
</dbReference>
<dbReference type="PATRIC" id="fig|1838285.3.peg.850"/>
<name>A0A1F2PBX5_9EURY</name>
<keyword evidence="3 10" id="KW-0489">Methyltransferase</keyword>
<dbReference type="Gene3D" id="3.40.50.150">
    <property type="entry name" value="Vaccinia Virus protein VP39"/>
    <property type="match status" value="2"/>
</dbReference>
<keyword evidence="7" id="KW-0238">DNA-binding</keyword>
<evidence type="ECO:0000256" key="2">
    <source>
        <dbReference type="ARBA" id="ARBA00012185"/>
    </source>
</evidence>
<evidence type="ECO:0000256" key="1">
    <source>
        <dbReference type="ARBA" id="ARBA00010203"/>
    </source>
</evidence>
<reference evidence="10" key="1">
    <citation type="submission" date="2016-05" db="EMBL/GenBank/DDBJ databases">
        <title>Microbial consortia oxidize butane by reversing methanogenesis.</title>
        <authorList>
            <person name="Laso-Perez R."/>
            <person name="Richter M."/>
            <person name="Wegener G."/>
            <person name="Musat F."/>
        </authorList>
    </citation>
    <scope>NUCLEOTIDE SEQUENCE [LARGE SCALE GENOMIC DNA]</scope>
    <source>
        <strain evidence="10">BOX2</strain>
    </source>
</reference>
<evidence type="ECO:0000313" key="10">
    <source>
        <dbReference type="EMBL" id="OFV68201.1"/>
    </source>
</evidence>
<keyword evidence="5" id="KW-0949">S-adenosyl-L-methionine</keyword>
<sequence>MKGITAERVDDLTGFWSSGEEELEEEELILFDNVQFIYELALAQLELRSLGVEFEVTNGLREFKLLKEVDAEILKRKLAYFREIKGEYTDYFHITQKNRTRSVNQYLTHWIYPYKGKFHPQMIRALLNIIGLKKGDTVLDPFIGSGTTALEAQLLGINAVGIDISPLCVLQSRVKTESIEVLPLINEWKDEIQKRVNVNLFNLEKKSLNSEINKIPDEKVRNFYRMAKLVAVSDVARRKKEFSKAFRKNLELMVASAGDYVDVTEKLKLDLGSVDIRIGDTRALPLNDESIDGIVTSPPYSIALDYVTNDAHALKEMGLDPSEIREEFVGVRGKGEKKIELYNEDMKKSLEEMYRVLKRGRYAAIVIGDATYQGKKIETVKFVIDYAENIGFKLLKNIDKIIFGLYNVMQKENILIFVKGDLDLAEDKKYRCRGARAPKTCR</sequence>
<dbReference type="PANTHER" id="PTHR13370">
    <property type="entry name" value="RNA METHYLASE-RELATED"/>
    <property type="match status" value="1"/>
</dbReference>
<accession>A0A1F2PBX5</accession>
<evidence type="ECO:0000256" key="3">
    <source>
        <dbReference type="ARBA" id="ARBA00022603"/>
    </source>
</evidence>
<evidence type="ECO:0000256" key="8">
    <source>
        <dbReference type="ARBA" id="ARBA00049120"/>
    </source>
</evidence>
<keyword evidence="4 10" id="KW-0808">Transferase</keyword>
<dbReference type="GO" id="GO:0008170">
    <property type="term" value="F:N-methyltransferase activity"/>
    <property type="evidence" value="ECO:0007669"/>
    <property type="project" value="InterPro"/>
</dbReference>
<protein>
    <recommendedName>
        <fullName evidence="2">site-specific DNA-methyltransferase (cytosine-N(4)-specific)</fullName>
        <ecNumber evidence="2">2.1.1.113</ecNumber>
    </recommendedName>
</protein>
<dbReference type="EMBL" id="LYOS01000002">
    <property type="protein sequence ID" value="OFV68201.1"/>
    <property type="molecule type" value="Genomic_DNA"/>
</dbReference>
<dbReference type="AlphaFoldDB" id="A0A1F2PBX5"/>
<dbReference type="Pfam" id="PF01555">
    <property type="entry name" value="N6_N4_Mtase"/>
    <property type="match status" value="2"/>
</dbReference>
<evidence type="ECO:0000256" key="4">
    <source>
        <dbReference type="ARBA" id="ARBA00022679"/>
    </source>
</evidence>
<feature type="domain" description="DNA methylase N-4/N-6" evidence="9">
    <location>
        <begin position="291"/>
        <end position="399"/>
    </location>
</feature>